<dbReference type="Gene3D" id="3.40.50.300">
    <property type="entry name" value="P-loop containing nucleotide triphosphate hydrolases"/>
    <property type="match status" value="1"/>
</dbReference>
<protein>
    <submittedName>
        <fullName evidence="1">Topology modulation protein</fullName>
    </submittedName>
</protein>
<evidence type="ECO:0000313" key="1">
    <source>
        <dbReference type="EMBL" id="RRD32444.1"/>
    </source>
</evidence>
<dbReference type="Proteomes" id="UP000281771">
    <property type="component" value="Unassembled WGS sequence"/>
</dbReference>
<evidence type="ECO:0000313" key="2">
    <source>
        <dbReference type="Proteomes" id="UP000281771"/>
    </source>
</evidence>
<dbReference type="RefSeq" id="WP_124775473.1">
    <property type="nucleotide sequence ID" value="NZ_RQZA01000001.1"/>
</dbReference>
<dbReference type="InterPro" id="IPR052922">
    <property type="entry name" value="Cytidylate_Kinase-2"/>
</dbReference>
<dbReference type="PANTHER" id="PTHR37816">
    <property type="entry name" value="YALI0E33011P"/>
    <property type="match status" value="1"/>
</dbReference>
<name>A0A3P1VE27_9STRE</name>
<sequence>MKISVIGYSGSGKSTLTQLLSDYYQIPKLHLDQLFFLENWQPRTEIDFTNRLQAFLQSNQDWIIDGVFSRFLFRERLEAADQIIFLDFPRWRTFGRILKRYFHFRGTIRPSGPVGCQEKLDWPFVKFVLFTSRQQKRKKMYQQICQTYSKKIIVLHSQKEIDNFMRHLK</sequence>
<dbReference type="PANTHER" id="PTHR37816:SF3">
    <property type="entry name" value="MODULATES DNA TOPOLOGY"/>
    <property type="match status" value="1"/>
</dbReference>
<reference evidence="1 2" key="1">
    <citation type="submission" date="2018-11" db="EMBL/GenBank/DDBJ databases">
        <title>Genomes From Bacteria Associated with the Canine Oral Cavity: a Test Case for Automated Genome-Based Taxonomic Assignment.</title>
        <authorList>
            <person name="Coil D.A."/>
            <person name="Jospin G."/>
            <person name="Darling A.E."/>
            <person name="Wallis C."/>
            <person name="Davis I.J."/>
            <person name="Harris S."/>
            <person name="Eisen J.A."/>
            <person name="Holcombe L.J."/>
            <person name="O'Flynn C."/>
        </authorList>
    </citation>
    <scope>NUCLEOTIDE SEQUENCE [LARGE SCALE GENOMIC DNA]</scope>
    <source>
        <strain evidence="1 2">OH4621_COT-116</strain>
    </source>
</reference>
<gene>
    <name evidence="1" type="ORF">EII38_01535</name>
</gene>
<dbReference type="STRING" id="1123309.GCA_000377005_01513"/>
<accession>A0A3P1VE27</accession>
<proteinExistence type="predicted"/>
<organism evidence="1 2">
    <name type="scientific">Streptococcus minor</name>
    <dbReference type="NCBI Taxonomy" id="229549"/>
    <lineage>
        <taxon>Bacteria</taxon>
        <taxon>Bacillati</taxon>
        <taxon>Bacillota</taxon>
        <taxon>Bacilli</taxon>
        <taxon>Lactobacillales</taxon>
        <taxon>Streptococcaceae</taxon>
        <taxon>Streptococcus</taxon>
    </lineage>
</organism>
<comment type="caution">
    <text evidence="1">The sequence shown here is derived from an EMBL/GenBank/DDBJ whole genome shotgun (WGS) entry which is preliminary data.</text>
</comment>
<dbReference type="AlphaFoldDB" id="A0A3P1VE27"/>
<dbReference type="SUPFAM" id="SSF52540">
    <property type="entry name" value="P-loop containing nucleoside triphosphate hydrolases"/>
    <property type="match status" value="1"/>
</dbReference>
<dbReference type="InterPro" id="IPR027417">
    <property type="entry name" value="P-loop_NTPase"/>
</dbReference>
<keyword evidence="2" id="KW-1185">Reference proteome</keyword>
<dbReference type="EMBL" id="RQZA01000001">
    <property type="protein sequence ID" value="RRD32444.1"/>
    <property type="molecule type" value="Genomic_DNA"/>
</dbReference>